<evidence type="ECO:0000313" key="2">
    <source>
        <dbReference type="EMBL" id="RSH76843.1"/>
    </source>
</evidence>
<feature type="region of interest" description="Disordered" evidence="1">
    <location>
        <begin position="232"/>
        <end position="261"/>
    </location>
</feature>
<comment type="caution">
    <text evidence="2">The sequence shown here is derived from an EMBL/GenBank/DDBJ whole genome shotgun (WGS) entry which is preliminary data.</text>
</comment>
<reference evidence="2 3" key="1">
    <citation type="submission" date="2018-11" db="EMBL/GenBank/DDBJ databases">
        <title>Genome sequence of Apiotrichum porosum DSM 27194.</title>
        <authorList>
            <person name="Aliyu H."/>
            <person name="Gorte O."/>
            <person name="Ochsenreither K."/>
        </authorList>
    </citation>
    <scope>NUCLEOTIDE SEQUENCE [LARGE SCALE GENOMIC DNA]</scope>
    <source>
        <strain evidence="2 3">DSM 27194</strain>
    </source>
</reference>
<dbReference type="AlphaFoldDB" id="A0A427XDJ9"/>
<feature type="region of interest" description="Disordered" evidence="1">
    <location>
        <begin position="127"/>
        <end position="161"/>
    </location>
</feature>
<dbReference type="RefSeq" id="XP_028471990.1">
    <property type="nucleotide sequence ID" value="XM_028620774.1"/>
</dbReference>
<name>A0A427XDJ9_9TREE</name>
<gene>
    <name evidence="2" type="ORF">EHS24_005244</name>
</gene>
<dbReference type="GeneID" id="39589787"/>
<evidence type="ECO:0000256" key="1">
    <source>
        <dbReference type="SAM" id="MobiDB-lite"/>
    </source>
</evidence>
<dbReference type="Proteomes" id="UP000279236">
    <property type="component" value="Unassembled WGS sequence"/>
</dbReference>
<organism evidence="2 3">
    <name type="scientific">Apiotrichum porosum</name>
    <dbReference type="NCBI Taxonomy" id="105984"/>
    <lineage>
        <taxon>Eukaryota</taxon>
        <taxon>Fungi</taxon>
        <taxon>Dikarya</taxon>
        <taxon>Basidiomycota</taxon>
        <taxon>Agaricomycotina</taxon>
        <taxon>Tremellomycetes</taxon>
        <taxon>Trichosporonales</taxon>
        <taxon>Trichosporonaceae</taxon>
        <taxon>Apiotrichum</taxon>
    </lineage>
</organism>
<dbReference type="EMBL" id="RSCE01000020">
    <property type="protein sequence ID" value="RSH76843.1"/>
    <property type="molecule type" value="Genomic_DNA"/>
</dbReference>
<accession>A0A427XDJ9</accession>
<keyword evidence="3" id="KW-1185">Reference proteome</keyword>
<proteinExistence type="predicted"/>
<feature type="region of interest" description="Disordered" evidence="1">
    <location>
        <begin position="1"/>
        <end position="51"/>
    </location>
</feature>
<protein>
    <submittedName>
        <fullName evidence="2">Uncharacterized protein</fullName>
    </submittedName>
</protein>
<feature type="region of interest" description="Disordered" evidence="1">
    <location>
        <begin position="175"/>
        <end position="207"/>
    </location>
</feature>
<sequence>MPALVQRQDDRRHSAPYPASTSASLHSQPPAPPFTISSISHHPLPRRQPLFPQVTCSAPDATALCPSRRVAAVPMRRSLAAIDMAQQQTSPPSPGSEPVTPTPFVAPPAMERIRSPVLGGVAMQRCPASMGTDSNPFRRRAPPTPATTPPRDCQNTPSPVTPAAVATQLSRLEHELSSARRRTTPRAFPVASHEDKQLTPPPIFRLSPPRALPDVPVPRRAVYVLARTARPCAHSHGTQTAPARPPWPKPQSKPQAAEPAGAAVGAPPLFLDLLRPDHASPLLSSAYTHGIPSLSLSRNGHDEKPPSHESRMPLMNASAPLDDQHVVTPNTNASNEQATHAYTNWDVRRPQTHTIPYHISMTPPLPVASLFSVTEQLQSMMHLVS</sequence>
<evidence type="ECO:0000313" key="3">
    <source>
        <dbReference type="Proteomes" id="UP000279236"/>
    </source>
</evidence>